<reference evidence="3 4" key="1">
    <citation type="submission" date="2019-02" db="EMBL/GenBank/DDBJ databases">
        <authorList>
            <person name="Sun L."/>
            <person name="Pan D."/>
            <person name="Wu X."/>
        </authorList>
    </citation>
    <scope>NUCLEOTIDE SEQUENCE [LARGE SCALE GENOMIC DNA]</scope>
    <source>
        <strain evidence="3 4">JW-1</strain>
    </source>
</reference>
<evidence type="ECO:0000256" key="2">
    <source>
        <dbReference type="SAM" id="Phobius"/>
    </source>
</evidence>
<dbReference type="Pfam" id="PF19877">
    <property type="entry name" value="DUF6350"/>
    <property type="match status" value="1"/>
</dbReference>
<feature type="transmembrane region" description="Helical" evidence="2">
    <location>
        <begin position="308"/>
        <end position="329"/>
    </location>
</feature>
<evidence type="ECO:0000256" key="1">
    <source>
        <dbReference type="SAM" id="MobiDB-lite"/>
    </source>
</evidence>
<protein>
    <submittedName>
        <fullName evidence="3">Uncharacterized protein</fullName>
    </submittedName>
</protein>
<dbReference type="Proteomes" id="UP000289260">
    <property type="component" value="Chromosome"/>
</dbReference>
<dbReference type="KEGG" id="ltr:EVS81_03625"/>
<feature type="compositionally biased region" description="Basic and acidic residues" evidence="1">
    <location>
        <begin position="423"/>
        <end position="438"/>
    </location>
</feature>
<feature type="transmembrane region" description="Helical" evidence="2">
    <location>
        <begin position="205"/>
        <end position="229"/>
    </location>
</feature>
<name>A0A4P6KDN2_9MICO</name>
<feature type="compositionally biased region" description="Basic residues" evidence="1">
    <location>
        <begin position="559"/>
        <end position="571"/>
    </location>
</feature>
<feature type="transmembrane region" description="Helical" evidence="2">
    <location>
        <begin position="45"/>
        <end position="61"/>
    </location>
</feature>
<feature type="transmembrane region" description="Helical" evidence="2">
    <location>
        <begin position="6"/>
        <end position="33"/>
    </location>
</feature>
<sequence length="571" mass="57979">MRSIVTAAIAAIEAAAVGLAGLVIVAVPALLLWVVTFELAAEPSTVLSAIGGIWLLAHWVPMGFQLDPETALGLGQPPEDLSFALSLAPLGLTLITVLLAARAGWRFGGRGGTGAAGVLGGALGFGAIGLLVVSVVSPSTAWPGWLVTLVIASVYGAVAAVAFVARAARDDHAWWTSVLRAVQRGSAFLGWGDAATLPARAAQTVLLAIALLAAAIGVAALALAVALVVGYPEIIGLTQSLQLDPLGSVLLFLIQLALVPVAVAWALAWLTGAGFSVGAGSSVTPFETLLGPMPALPLFGAIPQGWDALGALAPALLVLTGLGVGILASRRPEARRAPWSAALVIPVVAAAIAGLAIAGLCALASGSLGPGRLAEAGVHPWRTGGLAAAELGIGLVLGVVAGRVDYARIRTAMSRGVPGAEMFERVRGRRDPHAREAAGQETSPLDDALETVPLDDALETVPLDDAIRDARDSTGVDPGPGVSDGADRDARGAAPEAPAAEEPDRSDASGDGSGGSGGSDVTAAPGEPRKPKDPEEDELLRAFAWDRDDVGGDRDTARARRTGWRWPRRSD</sequence>
<dbReference type="EMBL" id="CP035806">
    <property type="protein sequence ID" value="QBE48031.1"/>
    <property type="molecule type" value="Genomic_DNA"/>
</dbReference>
<feature type="transmembrane region" description="Helical" evidence="2">
    <location>
        <begin position="283"/>
        <end position="302"/>
    </location>
</feature>
<proteinExistence type="predicted"/>
<feature type="compositionally biased region" description="Basic and acidic residues" evidence="1">
    <location>
        <begin position="544"/>
        <end position="558"/>
    </location>
</feature>
<feature type="region of interest" description="Disordered" evidence="1">
    <location>
        <begin position="423"/>
        <end position="571"/>
    </location>
</feature>
<feature type="transmembrane region" description="Helical" evidence="2">
    <location>
        <begin position="81"/>
        <end position="101"/>
    </location>
</feature>
<keyword evidence="4" id="KW-1185">Reference proteome</keyword>
<accession>A0A4P6KDN2</accession>
<feature type="transmembrane region" description="Helical" evidence="2">
    <location>
        <begin position="249"/>
        <end position="271"/>
    </location>
</feature>
<dbReference type="OrthoDB" id="3742900at2"/>
<keyword evidence="2" id="KW-0472">Membrane</keyword>
<dbReference type="RefSeq" id="WP_130109180.1">
    <property type="nucleotide sequence ID" value="NZ_CP035806.1"/>
</dbReference>
<dbReference type="AlphaFoldDB" id="A0A4P6KDN2"/>
<keyword evidence="2" id="KW-1133">Transmembrane helix</keyword>
<feature type="compositionally biased region" description="Basic and acidic residues" evidence="1">
    <location>
        <begin position="465"/>
        <end position="474"/>
    </location>
</feature>
<organism evidence="3 4">
    <name type="scientific">Leucobacter triazinivorans</name>
    <dbReference type="NCBI Taxonomy" id="1784719"/>
    <lineage>
        <taxon>Bacteria</taxon>
        <taxon>Bacillati</taxon>
        <taxon>Actinomycetota</taxon>
        <taxon>Actinomycetes</taxon>
        <taxon>Micrococcales</taxon>
        <taxon>Microbacteriaceae</taxon>
        <taxon>Leucobacter</taxon>
    </lineage>
</organism>
<keyword evidence="2" id="KW-0812">Transmembrane</keyword>
<feature type="transmembrane region" description="Helical" evidence="2">
    <location>
        <begin position="385"/>
        <end position="406"/>
    </location>
</feature>
<gene>
    <name evidence="3" type="ORF">EVS81_03625</name>
</gene>
<evidence type="ECO:0000313" key="3">
    <source>
        <dbReference type="EMBL" id="QBE48031.1"/>
    </source>
</evidence>
<feature type="transmembrane region" description="Helical" evidence="2">
    <location>
        <begin position="142"/>
        <end position="165"/>
    </location>
</feature>
<feature type="transmembrane region" description="Helical" evidence="2">
    <location>
        <begin position="341"/>
        <end position="365"/>
    </location>
</feature>
<evidence type="ECO:0000313" key="4">
    <source>
        <dbReference type="Proteomes" id="UP000289260"/>
    </source>
</evidence>
<feature type="transmembrane region" description="Helical" evidence="2">
    <location>
        <begin position="113"/>
        <end position="136"/>
    </location>
</feature>
<dbReference type="InterPro" id="IPR045931">
    <property type="entry name" value="DUF6350"/>
</dbReference>